<dbReference type="STRING" id="5217.A0A4Q1BMD0"/>
<keyword evidence="6" id="KW-1185">Reference proteome</keyword>
<gene>
    <name evidence="5" type="ORF">M231_03721</name>
</gene>
<dbReference type="InterPro" id="IPR008555">
    <property type="entry name" value="SIKE"/>
</dbReference>
<evidence type="ECO:0000313" key="6">
    <source>
        <dbReference type="Proteomes" id="UP000289152"/>
    </source>
</evidence>
<evidence type="ECO:0000256" key="1">
    <source>
        <dbReference type="ARBA" id="ARBA00005537"/>
    </source>
</evidence>
<keyword evidence="2 3" id="KW-0175">Coiled coil</keyword>
<dbReference type="PANTHER" id="PTHR39472">
    <property type="entry name" value="EXPRESSED PROTEIN"/>
    <property type="match status" value="1"/>
</dbReference>
<feature type="compositionally biased region" description="Polar residues" evidence="4">
    <location>
        <begin position="247"/>
        <end position="265"/>
    </location>
</feature>
<dbReference type="Pfam" id="PF05769">
    <property type="entry name" value="SIKE"/>
    <property type="match status" value="1"/>
</dbReference>
<evidence type="ECO:0000256" key="3">
    <source>
        <dbReference type="SAM" id="Coils"/>
    </source>
</evidence>
<proteinExistence type="inferred from homology"/>
<accession>A0A4Q1BMD0</accession>
<evidence type="ECO:0000256" key="4">
    <source>
        <dbReference type="SAM" id="MobiDB-lite"/>
    </source>
</evidence>
<name>A0A4Q1BMD0_TREME</name>
<feature type="compositionally biased region" description="Low complexity" evidence="4">
    <location>
        <begin position="228"/>
        <end position="246"/>
    </location>
</feature>
<dbReference type="OrthoDB" id="21214at2759"/>
<feature type="coiled-coil region" evidence="3">
    <location>
        <begin position="78"/>
        <end position="105"/>
    </location>
</feature>
<protein>
    <submittedName>
        <fullName evidence="5">Uncharacterized protein</fullName>
    </submittedName>
</protein>
<dbReference type="InParanoid" id="A0A4Q1BMD0"/>
<feature type="compositionally biased region" description="Polar residues" evidence="4">
    <location>
        <begin position="215"/>
        <end position="227"/>
    </location>
</feature>
<sequence>MDAEEDLTRIWALVGQLSEQLQTNRALVLQLKAKSENVKGQATHVGTGFPLRRFNLDISNEEFTSELEQFAAHLVLENQYLQNENKQLNQLLKEYEQTLETVMGKFRGVAFSSQQHDLSLHSYYTSLLQQLQTAHSSAQLHDNTSLSLLLTRLSTLLRSALRSLGGEETDMELVSQLPGLLMPDGHVKFDSPIASPDHSMNNNNSILPNPLPLSTIASNQMNHSDPSNQPIHPNQPNAPNQPIQSNTLNQPIQSNKPNHPLQSGHTTTNQTTPTPKTPLQHQGFLPGSKGGYAGNEGQQDWALEREAEILRLEFENSELRKLLGLAEGSGSDVEEEAKHILDFENFELEDGRKKSLTIEELQADAEKEEEEAKLGVKLDQAMERAVMDVSVSMGGDEPLEEVIEG</sequence>
<dbReference type="EMBL" id="SDIL01000038">
    <property type="protein sequence ID" value="RXK38991.1"/>
    <property type="molecule type" value="Genomic_DNA"/>
</dbReference>
<dbReference type="Proteomes" id="UP000289152">
    <property type="component" value="Unassembled WGS sequence"/>
</dbReference>
<organism evidence="5 6">
    <name type="scientific">Tremella mesenterica</name>
    <name type="common">Jelly fungus</name>
    <dbReference type="NCBI Taxonomy" id="5217"/>
    <lineage>
        <taxon>Eukaryota</taxon>
        <taxon>Fungi</taxon>
        <taxon>Dikarya</taxon>
        <taxon>Basidiomycota</taxon>
        <taxon>Agaricomycotina</taxon>
        <taxon>Tremellomycetes</taxon>
        <taxon>Tremellales</taxon>
        <taxon>Tremellaceae</taxon>
        <taxon>Tremella</taxon>
    </lineage>
</organism>
<evidence type="ECO:0000256" key="2">
    <source>
        <dbReference type="ARBA" id="ARBA00023054"/>
    </source>
</evidence>
<feature type="compositionally biased region" description="Low complexity" evidence="4">
    <location>
        <begin position="199"/>
        <end position="214"/>
    </location>
</feature>
<reference evidence="5 6" key="1">
    <citation type="submission" date="2016-06" db="EMBL/GenBank/DDBJ databases">
        <title>Evolution of pathogenesis and genome organization in the Tremellales.</title>
        <authorList>
            <person name="Cuomo C."/>
            <person name="Litvintseva A."/>
            <person name="Heitman J."/>
            <person name="Chen Y."/>
            <person name="Sun S."/>
            <person name="Springer D."/>
            <person name="Dromer F."/>
            <person name="Young S."/>
            <person name="Zeng Q."/>
            <person name="Chapman S."/>
            <person name="Gujja S."/>
            <person name="Saif S."/>
            <person name="Birren B."/>
        </authorList>
    </citation>
    <scope>NUCLEOTIDE SEQUENCE [LARGE SCALE GENOMIC DNA]</scope>
    <source>
        <strain evidence="5 6">ATCC 28783</strain>
    </source>
</reference>
<feature type="region of interest" description="Disordered" evidence="4">
    <location>
        <begin position="191"/>
        <end position="297"/>
    </location>
</feature>
<feature type="compositionally biased region" description="Low complexity" evidence="4">
    <location>
        <begin position="266"/>
        <end position="278"/>
    </location>
</feature>
<dbReference type="PANTHER" id="PTHR39472:SF1">
    <property type="entry name" value="EXPRESSED PROTEIN"/>
    <property type="match status" value="1"/>
</dbReference>
<dbReference type="VEuPathDB" id="FungiDB:TREMEDRAFT_64957"/>
<comment type="caution">
    <text evidence="5">The sequence shown here is derived from an EMBL/GenBank/DDBJ whole genome shotgun (WGS) entry which is preliminary data.</text>
</comment>
<evidence type="ECO:0000313" key="5">
    <source>
        <dbReference type="EMBL" id="RXK38991.1"/>
    </source>
</evidence>
<feature type="coiled-coil region" evidence="3">
    <location>
        <begin position="351"/>
        <end position="378"/>
    </location>
</feature>
<comment type="similarity">
    <text evidence="1">Belongs to the SIKE family.</text>
</comment>
<dbReference type="AlphaFoldDB" id="A0A4Q1BMD0"/>